<feature type="transmembrane region" description="Helical" evidence="1">
    <location>
        <begin position="161"/>
        <end position="182"/>
    </location>
</feature>
<feature type="transmembrane region" description="Helical" evidence="1">
    <location>
        <begin position="68"/>
        <end position="91"/>
    </location>
</feature>
<feature type="transmembrane region" description="Helical" evidence="1">
    <location>
        <begin position="43"/>
        <end position="61"/>
    </location>
</feature>
<keyword evidence="1" id="KW-0472">Membrane</keyword>
<evidence type="ECO:0000256" key="1">
    <source>
        <dbReference type="SAM" id="Phobius"/>
    </source>
</evidence>
<protein>
    <submittedName>
        <fullName evidence="2">CDP-alcohol phosphatidyltransferase</fullName>
    </submittedName>
</protein>
<dbReference type="AlphaFoldDB" id="A0AAU6SAN0"/>
<keyword evidence="1" id="KW-1133">Transmembrane helix</keyword>
<organism evidence="2">
    <name type="scientific">Microbacterium sp. LWS13-1.2</name>
    <dbReference type="NCBI Taxonomy" id="3135264"/>
    <lineage>
        <taxon>Bacteria</taxon>
        <taxon>Bacillati</taxon>
        <taxon>Actinomycetota</taxon>
        <taxon>Actinomycetes</taxon>
        <taxon>Micrococcales</taxon>
        <taxon>Microbacteriaceae</taxon>
        <taxon>Microbacterium</taxon>
    </lineage>
</organism>
<accession>A0AAU6SAN0</accession>
<name>A0AAU6SAN0_9MICO</name>
<feature type="transmembrane region" description="Helical" evidence="1">
    <location>
        <begin position="111"/>
        <end position="141"/>
    </location>
</feature>
<keyword evidence="1" id="KW-0812">Transmembrane</keyword>
<dbReference type="SUPFAM" id="SSF53649">
    <property type="entry name" value="Alkaline phosphatase-like"/>
    <property type="match status" value="1"/>
</dbReference>
<dbReference type="InterPro" id="IPR017850">
    <property type="entry name" value="Alkaline_phosphatase_core_sf"/>
</dbReference>
<proteinExistence type="predicted"/>
<dbReference type="Gene3D" id="3.40.720.10">
    <property type="entry name" value="Alkaline Phosphatase, subunit A"/>
    <property type="match status" value="1"/>
</dbReference>
<dbReference type="RefSeq" id="WP_349428482.1">
    <property type="nucleotide sequence ID" value="NZ_CP151632.1"/>
</dbReference>
<evidence type="ECO:0000313" key="2">
    <source>
        <dbReference type="EMBL" id="WZO33947.1"/>
    </source>
</evidence>
<reference evidence="2" key="1">
    <citation type="submission" date="2024-04" db="EMBL/GenBank/DDBJ databases">
        <authorList>
            <person name="Roder T."/>
            <person name="Oberhansli S."/>
            <person name="Kreuzer M."/>
        </authorList>
    </citation>
    <scope>NUCLEOTIDE SEQUENCE</scope>
    <source>
        <strain evidence="2">LWS13-1.2</strain>
    </source>
</reference>
<gene>
    <name evidence="2" type="ORF">MRBLWS13_001585</name>
</gene>
<sequence>MSTSPGGPRPRAWRGRVGIVASVALLVVLPLVPGVLATGSALALVRIPVESIVILLVLAVTPWRIPRVALATAFGLFVCLAMVLAGIDLGYEAALGTHFVPLDWPQLGDAYGVVAAAIGGVPAAALVAAAAAVIAAATAALAWAALRVDAVLRRHAERGRAAIAAVTAVWVAIAAMASPLGLADPPAAAASGGAIGSAVSRTVAALETRATVARAIAGDPFADVDEDGLLTALRGKNVVFAFIESYGRVALEDDEISDGVGGVLRRGEEVLTAEGYSAESAWLTSPTYGGASWLAHATLQTGVWIDSQTVYSEVVRSDRLTLSAAFAAAGWRTVSEVPSNTQDWPVGWEFYRFGTLLDATNVGYRGPSFGYARIPDQYTWKHFADHQLVDQQRPVMAEIDLVSSHTPWAPLPELLPWSEIGDGSVYDGQPERSRPAGAVWEDRQTVQRFYGLSIEYALGAMFSFLENVDDPDLVVVALGDHQPAAIVSGEDADRDVPITIIAKDPGVLAAVAGWGWEPGLRPGAGSPIWRMDEFRDRFFTAFGTPP</sequence>
<dbReference type="EMBL" id="CP151632">
    <property type="protein sequence ID" value="WZO33947.1"/>
    <property type="molecule type" value="Genomic_DNA"/>
</dbReference>
<feature type="transmembrane region" description="Helical" evidence="1">
    <location>
        <begin position="17"/>
        <end position="37"/>
    </location>
</feature>